<accession>A0ABW1YDG6</accession>
<evidence type="ECO:0000313" key="2">
    <source>
        <dbReference type="EMBL" id="MFC6591522.1"/>
    </source>
</evidence>
<dbReference type="Proteomes" id="UP001596297">
    <property type="component" value="Unassembled WGS sequence"/>
</dbReference>
<feature type="region of interest" description="Disordered" evidence="1">
    <location>
        <begin position="37"/>
        <end position="98"/>
    </location>
</feature>
<evidence type="ECO:0000313" key="3">
    <source>
        <dbReference type="Proteomes" id="UP001596297"/>
    </source>
</evidence>
<feature type="compositionally biased region" description="Low complexity" evidence="1">
    <location>
        <begin position="64"/>
        <end position="77"/>
    </location>
</feature>
<gene>
    <name evidence="2" type="ORF">ACFP81_05510</name>
</gene>
<feature type="compositionally biased region" description="Low complexity" evidence="1">
    <location>
        <begin position="37"/>
        <end position="56"/>
    </location>
</feature>
<reference evidence="3" key="1">
    <citation type="journal article" date="2019" name="Int. J. Syst. Evol. Microbiol.">
        <title>The Global Catalogue of Microorganisms (GCM) 10K type strain sequencing project: providing services to taxonomists for standard genome sequencing and annotation.</title>
        <authorList>
            <consortium name="The Broad Institute Genomics Platform"/>
            <consortium name="The Broad Institute Genome Sequencing Center for Infectious Disease"/>
            <person name="Wu L."/>
            <person name="Ma J."/>
        </authorList>
    </citation>
    <scope>NUCLEOTIDE SEQUENCE [LARGE SCALE GENOMIC DNA]</scope>
    <source>
        <strain evidence="3">CGMCC 1.15772</strain>
    </source>
</reference>
<proteinExistence type="predicted"/>
<sequence>MTIKPETLSREMKILLALLAAILLAGGFMLWNRSRTATTTETTTITTPATAPATGTGTPGTEGGVTTAPTLTTADTEGSTETAAAAQGINPPGPLAGVPSANPFKPFKLVPAEGAVTRQILLKPRLETCPRVARTTWL</sequence>
<evidence type="ECO:0000256" key="1">
    <source>
        <dbReference type="SAM" id="MobiDB-lite"/>
    </source>
</evidence>
<protein>
    <submittedName>
        <fullName evidence="2">Uncharacterized protein</fullName>
    </submittedName>
</protein>
<comment type="caution">
    <text evidence="2">The sequence shown here is derived from an EMBL/GenBank/DDBJ whole genome shotgun (WGS) entry which is preliminary data.</text>
</comment>
<dbReference type="EMBL" id="JBHSWD010000001">
    <property type="protein sequence ID" value="MFC6591522.1"/>
    <property type="molecule type" value="Genomic_DNA"/>
</dbReference>
<dbReference type="RefSeq" id="WP_380082527.1">
    <property type="nucleotide sequence ID" value="NZ_JBHSWD010000001.1"/>
</dbReference>
<name>A0ABW1YDG6_9DEIO</name>
<keyword evidence="3" id="KW-1185">Reference proteome</keyword>
<organism evidence="2 3">
    <name type="scientific">Deinococcus lacus</name>
    <dbReference type="NCBI Taxonomy" id="392561"/>
    <lineage>
        <taxon>Bacteria</taxon>
        <taxon>Thermotogati</taxon>
        <taxon>Deinococcota</taxon>
        <taxon>Deinococci</taxon>
        <taxon>Deinococcales</taxon>
        <taxon>Deinococcaceae</taxon>
        <taxon>Deinococcus</taxon>
    </lineage>
</organism>